<dbReference type="EC" id="1.11.1.-" evidence="13"/>
<evidence type="ECO:0000256" key="14">
    <source>
        <dbReference type="SAM" id="MobiDB-lite"/>
    </source>
</evidence>
<keyword evidence="6 13" id="KW-0560">Oxidoreductase</keyword>
<dbReference type="OrthoDB" id="9781066at2"/>
<evidence type="ECO:0000256" key="13">
    <source>
        <dbReference type="RuleBase" id="RU365017"/>
    </source>
</evidence>
<evidence type="ECO:0000256" key="3">
    <source>
        <dbReference type="ARBA" id="ARBA00022617"/>
    </source>
</evidence>
<dbReference type="Proteomes" id="UP000295418">
    <property type="component" value="Unassembled WGS sequence"/>
</dbReference>
<dbReference type="GO" id="GO:0046872">
    <property type="term" value="F:metal ion binding"/>
    <property type="evidence" value="ECO:0007669"/>
    <property type="project" value="UniProtKB-KW"/>
</dbReference>
<dbReference type="GO" id="GO:0033212">
    <property type="term" value="P:iron import into cell"/>
    <property type="evidence" value="ECO:0007669"/>
    <property type="project" value="InterPro"/>
</dbReference>
<evidence type="ECO:0000256" key="8">
    <source>
        <dbReference type="ARBA" id="ARBA00023239"/>
    </source>
</evidence>
<dbReference type="NCBIfam" id="TIGR01413">
    <property type="entry name" value="Dyp_perox_fam"/>
    <property type="match status" value="1"/>
</dbReference>
<dbReference type="Pfam" id="PF04261">
    <property type="entry name" value="Dyp_perox_N"/>
    <property type="match status" value="1"/>
</dbReference>
<dbReference type="InterPro" id="IPR006313">
    <property type="entry name" value="EfeB/EfeN"/>
</dbReference>
<dbReference type="PANTHER" id="PTHR30521">
    <property type="entry name" value="DEFERROCHELATASE/PEROXIDASE"/>
    <property type="match status" value="1"/>
</dbReference>
<evidence type="ECO:0000256" key="9">
    <source>
        <dbReference type="ARBA" id="ARBA00025737"/>
    </source>
</evidence>
<keyword evidence="5" id="KW-0732">Signal</keyword>
<dbReference type="InterPro" id="IPR048328">
    <property type="entry name" value="Dyp_perox_C"/>
</dbReference>
<feature type="region of interest" description="Disordered" evidence="14">
    <location>
        <begin position="228"/>
        <end position="255"/>
    </location>
</feature>
<comment type="catalytic activity">
    <reaction evidence="12">
        <text>heme b + 2 H(+) = protoporphyrin IX + Fe(2+)</text>
        <dbReference type="Rhea" id="RHEA:22584"/>
        <dbReference type="ChEBI" id="CHEBI:15378"/>
        <dbReference type="ChEBI" id="CHEBI:29033"/>
        <dbReference type="ChEBI" id="CHEBI:57306"/>
        <dbReference type="ChEBI" id="CHEBI:60344"/>
        <dbReference type="EC" id="4.98.1.1"/>
    </reaction>
    <physiologicalReaction direction="left-to-right" evidence="12">
        <dbReference type="Rhea" id="RHEA:22585"/>
    </physiologicalReaction>
</comment>
<dbReference type="GO" id="GO:0020037">
    <property type="term" value="F:heme binding"/>
    <property type="evidence" value="ECO:0007669"/>
    <property type="project" value="InterPro"/>
</dbReference>
<sequence>MQEPSDQDKQETVLVTRRDVLKMAGVGAIGVLIGSAGVGGVLAATGKLSPSSSKSATAPSDEEIVPFYGTHQAGIITPAQDYICLAAFDLTTTKLSAVKELFQKWTLESARMSTGEFVGTENTNPNIPPTDTGEAAGLSPSRTTITFGVGPTFFDHRFGLASKRPAALADIPPFAGDNLRPEWSGGDICVQVCADDMQVAFHAIRNLTRLARGTAVLRWTQEGFQRAGKSARTKDETPRNLLGFKDGTVNPDTKDANKMNQTVWAQSSDGAPWITNGSYLVVRRIRMRIEVWDRTILSEQEATFGRYRDSGAPLGAVNEFDKLPLDQKDSSGKSIIPDRSHVRLSHGDGSEEILRRGYSYSSGVDHKTGQLDAGLLFICYQRDPRKQFIPMQKRLAQSDKLNEYISHNGSAIFACFAGAKQGGYIGEGLF</sequence>
<dbReference type="InterPro" id="IPR048327">
    <property type="entry name" value="Dyp_perox_N"/>
</dbReference>
<dbReference type="RefSeq" id="WP_132417852.1">
    <property type="nucleotide sequence ID" value="NZ_SKFG01000008.1"/>
</dbReference>
<reference evidence="18 19" key="1">
    <citation type="submission" date="2019-03" db="EMBL/GenBank/DDBJ databases">
        <authorList>
            <person name="Kim M.K.M."/>
        </authorList>
    </citation>
    <scope>NUCLEOTIDE SEQUENCE [LARGE SCALE GENOMIC DNA]</scope>
    <source>
        <strain evidence="18 19">18JY21-1</strain>
    </source>
</reference>
<keyword evidence="15" id="KW-0812">Transmembrane</keyword>
<evidence type="ECO:0000259" key="17">
    <source>
        <dbReference type="Pfam" id="PF20628"/>
    </source>
</evidence>
<comment type="function">
    <text evidence="13">Involved in the recovery of exogenous heme iron. Extracts iron from heme while preserving the protoporphyrin ring intact.</text>
</comment>
<dbReference type="GO" id="GO:0030313">
    <property type="term" value="C:cell envelope"/>
    <property type="evidence" value="ECO:0007669"/>
    <property type="project" value="UniProtKB-SubCell"/>
</dbReference>
<dbReference type="PROSITE" id="PS51404">
    <property type="entry name" value="DYP_PEROXIDASE"/>
    <property type="match status" value="1"/>
</dbReference>
<evidence type="ECO:0000256" key="7">
    <source>
        <dbReference type="ARBA" id="ARBA00023004"/>
    </source>
</evidence>
<feature type="transmembrane region" description="Helical" evidence="15">
    <location>
        <begin position="20"/>
        <end position="44"/>
    </location>
</feature>
<keyword evidence="15" id="KW-1133">Transmembrane helix</keyword>
<comment type="cofactor">
    <cofactor evidence="13">
        <name>heme b</name>
        <dbReference type="ChEBI" id="CHEBI:60344"/>
    </cofactor>
    <text evidence="13">Binds 1 heme b (iron(II)-protoporphyrin IX) group non-covalently per subunit.</text>
</comment>
<keyword evidence="2 13" id="KW-0575">Peroxidase</keyword>
<evidence type="ECO:0000256" key="4">
    <source>
        <dbReference type="ARBA" id="ARBA00022723"/>
    </source>
</evidence>
<gene>
    <name evidence="18" type="primary">efeB</name>
    <name evidence="18" type="ORF">E0485_09825</name>
</gene>
<evidence type="ECO:0000256" key="1">
    <source>
        <dbReference type="ARBA" id="ARBA00004196"/>
    </source>
</evidence>
<evidence type="ECO:0000313" key="18">
    <source>
        <dbReference type="EMBL" id="TCZ77768.1"/>
    </source>
</evidence>
<dbReference type="PANTHER" id="PTHR30521:SF4">
    <property type="entry name" value="DEFERROCHELATASE"/>
    <property type="match status" value="1"/>
</dbReference>
<evidence type="ECO:0000256" key="10">
    <source>
        <dbReference type="ARBA" id="ARBA00033771"/>
    </source>
</evidence>
<comment type="similarity">
    <text evidence="9 13">Belongs to the DyP-type peroxidase family.</text>
</comment>
<name>A0A4R4EHV8_9BACL</name>
<proteinExistence type="inferred from homology"/>
<dbReference type="AlphaFoldDB" id="A0A4R4EHV8"/>
<dbReference type="SUPFAM" id="SSF54909">
    <property type="entry name" value="Dimeric alpha+beta barrel"/>
    <property type="match status" value="1"/>
</dbReference>
<organism evidence="18 19">
    <name type="scientific">Paenibacillus albiflavus</name>
    <dbReference type="NCBI Taxonomy" id="2545760"/>
    <lineage>
        <taxon>Bacteria</taxon>
        <taxon>Bacillati</taxon>
        <taxon>Bacillota</taxon>
        <taxon>Bacilli</taxon>
        <taxon>Bacillales</taxon>
        <taxon>Paenibacillaceae</taxon>
        <taxon>Paenibacillus</taxon>
    </lineage>
</organism>
<dbReference type="InterPro" id="IPR006314">
    <property type="entry name" value="Dyp_peroxidase"/>
</dbReference>
<dbReference type="NCBIfam" id="TIGR01412">
    <property type="entry name" value="tat_substr_1"/>
    <property type="match status" value="1"/>
</dbReference>
<dbReference type="EMBL" id="SKFG01000008">
    <property type="protein sequence ID" value="TCZ77768.1"/>
    <property type="molecule type" value="Genomic_DNA"/>
</dbReference>
<keyword evidence="3 13" id="KW-0349">Heme</keyword>
<accession>A0A4R4EHV8</accession>
<evidence type="ECO:0000256" key="15">
    <source>
        <dbReference type="SAM" id="Phobius"/>
    </source>
</evidence>
<comment type="caution">
    <text evidence="18">The sequence shown here is derived from an EMBL/GenBank/DDBJ whole genome shotgun (WGS) entry which is preliminary data.</text>
</comment>
<evidence type="ECO:0000256" key="12">
    <source>
        <dbReference type="ARBA" id="ARBA00048856"/>
    </source>
</evidence>
<evidence type="ECO:0000259" key="16">
    <source>
        <dbReference type="Pfam" id="PF04261"/>
    </source>
</evidence>
<keyword evidence="7 13" id="KW-0408">Iron</keyword>
<dbReference type="InterPro" id="IPR006311">
    <property type="entry name" value="TAT_signal"/>
</dbReference>
<evidence type="ECO:0000256" key="11">
    <source>
        <dbReference type="ARBA" id="ARBA00033775"/>
    </source>
</evidence>
<dbReference type="GO" id="GO:0004325">
    <property type="term" value="F:ferrochelatase activity"/>
    <property type="evidence" value="ECO:0007669"/>
    <property type="project" value="UniProtKB-EC"/>
</dbReference>
<evidence type="ECO:0000256" key="6">
    <source>
        <dbReference type="ARBA" id="ARBA00023002"/>
    </source>
</evidence>
<evidence type="ECO:0000256" key="5">
    <source>
        <dbReference type="ARBA" id="ARBA00022729"/>
    </source>
</evidence>
<feature type="domain" description="Dyp-type peroxidase C-terminal" evidence="17">
    <location>
        <begin position="237"/>
        <end position="419"/>
    </location>
</feature>
<keyword evidence="15" id="KW-0472">Membrane</keyword>
<keyword evidence="4 13" id="KW-0479">Metal-binding</keyword>
<feature type="region of interest" description="Disordered" evidence="14">
    <location>
        <begin position="117"/>
        <end position="139"/>
    </location>
</feature>
<evidence type="ECO:0000313" key="19">
    <source>
        <dbReference type="Proteomes" id="UP000295418"/>
    </source>
</evidence>
<dbReference type="Pfam" id="PF20628">
    <property type="entry name" value="Dyp_perox_C"/>
    <property type="match status" value="1"/>
</dbReference>
<keyword evidence="8" id="KW-0456">Lyase</keyword>
<protein>
    <recommendedName>
        <fullName evidence="10 13">Deferrochelatase</fullName>
        <ecNumber evidence="13">1.11.1.-</ecNumber>
    </recommendedName>
    <alternativeName>
        <fullName evidence="11 13">Peroxidase EfeB</fullName>
    </alternativeName>
</protein>
<dbReference type="GO" id="GO:0004601">
    <property type="term" value="F:peroxidase activity"/>
    <property type="evidence" value="ECO:0007669"/>
    <property type="project" value="UniProtKB-KW"/>
</dbReference>
<dbReference type="PROSITE" id="PS51318">
    <property type="entry name" value="TAT"/>
    <property type="match status" value="1"/>
</dbReference>
<evidence type="ECO:0000256" key="2">
    <source>
        <dbReference type="ARBA" id="ARBA00022559"/>
    </source>
</evidence>
<keyword evidence="19" id="KW-1185">Reference proteome</keyword>
<dbReference type="InterPro" id="IPR011008">
    <property type="entry name" value="Dimeric_a/b-barrel"/>
</dbReference>
<feature type="domain" description="Dyp-type peroxidase N-terminal" evidence="16">
    <location>
        <begin position="72"/>
        <end position="225"/>
    </location>
</feature>
<comment type="subcellular location">
    <subcellularLocation>
        <location evidence="1">Cell envelope</location>
    </subcellularLocation>
</comment>
<dbReference type="GO" id="GO:0005829">
    <property type="term" value="C:cytosol"/>
    <property type="evidence" value="ECO:0007669"/>
    <property type="project" value="TreeGrafter"/>
</dbReference>